<dbReference type="Proteomes" id="UP000469215">
    <property type="component" value="Unassembled WGS sequence"/>
</dbReference>
<feature type="domain" description="N-acetyltransferase" evidence="1">
    <location>
        <begin position="5"/>
        <end position="151"/>
    </location>
</feature>
<dbReference type="Pfam" id="PF00583">
    <property type="entry name" value="Acetyltransf_1"/>
    <property type="match status" value="1"/>
</dbReference>
<dbReference type="InterPro" id="IPR000182">
    <property type="entry name" value="GNAT_dom"/>
</dbReference>
<reference evidence="2 3" key="1">
    <citation type="submission" date="2020-01" db="EMBL/GenBank/DDBJ databases">
        <authorList>
            <person name="Deng T."/>
        </authorList>
    </citation>
    <scope>NUCLEOTIDE SEQUENCE [LARGE SCALE GENOMIC DNA]</scope>
    <source>
        <strain evidence="2 3">5221</strain>
    </source>
</reference>
<evidence type="ECO:0000259" key="1">
    <source>
        <dbReference type="PROSITE" id="PS51186"/>
    </source>
</evidence>
<dbReference type="InterPro" id="IPR016181">
    <property type="entry name" value="Acyl_CoA_acyltransferase"/>
</dbReference>
<keyword evidence="2" id="KW-0808">Transferase</keyword>
<name>A0A6N9H525_9MICO</name>
<keyword evidence="3" id="KW-1185">Reference proteome</keyword>
<gene>
    <name evidence="2" type="ORF">GSY69_03350</name>
</gene>
<sequence>MGDDLTIGPETAAQRDGVRELLLAAFPGPEEAELVDALRTDEAWIPQLAMAGAEPTGRVVGCALLTRCWIDDSTALCLAPCAVLPGRQNTGVGSTVTRAALEAARASGGDAVVVLGHPQYYPRFGFERASAHGIWLRTPVPDDALMALSLQGGPLPRGRIRYAAPFGDL</sequence>
<comment type="caution">
    <text evidence="2">The sequence shown here is derived from an EMBL/GenBank/DDBJ whole genome shotgun (WGS) entry which is preliminary data.</text>
</comment>
<accession>A0A6N9H525</accession>
<proteinExistence type="predicted"/>
<dbReference type="GO" id="GO:0016747">
    <property type="term" value="F:acyltransferase activity, transferring groups other than amino-acyl groups"/>
    <property type="evidence" value="ECO:0007669"/>
    <property type="project" value="InterPro"/>
</dbReference>
<protein>
    <submittedName>
        <fullName evidence="2">GNAT family N-acetyltransferase</fullName>
    </submittedName>
</protein>
<dbReference type="SUPFAM" id="SSF55729">
    <property type="entry name" value="Acyl-CoA N-acyltransferases (Nat)"/>
    <property type="match status" value="1"/>
</dbReference>
<dbReference type="Gene3D" id="3.40.630.30">
    <property type="match status" value="1"/>
</dbReference>
<dbReference type="PROSITE" id="PS51186">
    <property type="entry name" value="GNAT"/>
    <property type="match status" value="1"/>
</dbReference>
<dbReference type="EMBL" id="WWEQ01000008">
    <property type="protein sequence ID" value="MYM19035.1"/>
    <property type="molecule type" value="Genomic_DNA"/>
</dbReference>
<evidence type="ECO:0000313" key="3">
    <source>
        <dbReference type="Proteomes" id="UP000469215"/>
    </source>
</evidence>
<dbReference type="CDD" id="cd04301">
    <property type="entry name" value="NAT_SF"/>
    <property type="match status" value="1"/>
</dbReference>
<dbReference type="AlphaFoldDB" id="A0A6N9H525"/>
<organism evidence="2 3">
    <name type="scientific">Brevibacterium rongguiense</name>
    <dbReference type="NCBI Taxonomy" id="2695267"/>
    <lineage>
        <taxon>Bacteria</taxon>
        <taxon>Bacillati</taxon>
        <taxon>Actinomycetota</taxon>
        <taxon>Actinomycetes</taxon>
        <taxon>Micrococcales</taxon>
        <taxon>Brevibacteriaceae</taxon>
        <taxon>Brevibacterium</taxon>
    </lineage>
</organism>
<evidence type="ECO:0000313" key="2">
    <source>
        <dbReference type="EMBL" id="MYM19035.1"/>
    </source>
</evidence>
<dbReference type="RefSeq" id="WP_160952470.1">
    <property type="nucleotide sequence ID" value="NZ_WWEQ01000008.1"/>
</dbReference>